<evidence type="ECO:0000313" key="2">
    <source>
        <dbReference type="EnsemblPlants" id="cds.evm.model.01.1337"/>
    </source>
</evidence>
<accession>A0A803NGL5</accession>
<dbReference type="EnsemblPlants" id="evm.model.01.1337">
    <property type="protein sequence ID" value="cds.evm.model.01.1337"/>
    <property type="gene ID" value="evm.TU.01.1337"/>
</dbReference>
<proteinExistence type="predicted"/>
<dbReference type="Gramene" id="evm.model.01.1337">
    <property type="protein sequence ID" value="cds.evm.model.01.1337"/>
    <property type="gene ID" value="evm.TU.01.1337"/>
</dbReference>
<keyword evidence="3" id="KW-1185">Reference proteome</keyword>
<name>A0A803NGL5_CANSA</name>
<dbReference type="AlphaFoldDB" id="A0A803NGL5"/>
<evidence type="ECO:0000256" key="1">
    <source>
        <dbReference type="SAM" id="MobiDB-lite"/>
    </source>
</evidence>
<reference evidence="2" key="2">
    <citation type="submission" date="2021-03" db="UniProtKB">
        <authorList>
            <consortium name="EnsemblPlants"/>
        </authorList>
    </citation>
    <scope>IDENTIFICATION</scope>
</reference>
<sequence length="68" mass="7723">MGQDFPDVISFTNKLDKEECKKGENVKQVWMAKKVDMGKAQVQTQEAPVKSQKAPPEIDEDVFQLVNK</sequence>
<dbReference type="EMBL" id="UZAU01000026">
    <property type="status" value="NOT_ANNOTATED_CDS"/>
    <property type="molecule type" value="Genomic_DNA"/>
</dbReference>
<evidence type="ECO:0000313" key="3">
    <source>
        <dbReference type="Proteomes" id="UP000596661"/>
    </source>
</evidence>
<dbReference type="Proteomes" id="UP000596661">
    <property type="component" value="Chromosome 1"/>
</dbReference>
<organism evidence="2 3">
    <name type="scientific">Cannabis sativa</name>
    <name type="common">Hemp</name>
    <name type="synonym">Marijuana</name>
    <dbReference type="NCBI Taxonomy" id="3483"/>
    <lineage>
        <taxon>Eukaryota</taxon>
        <taxon>Viridiplantae</taxon>
        <taxon>Streptophyta</taxon>
        <taxon>Embryophyta</taxon>
        <taxon>Tracheophyta</taxon>
        <taxon>Spermatophyta</taxon>
        <taxon>Magnoliopsida</taxon>
        <taxon>eudicotyledons</taxon>
        <taxon>Gunneridae</taxon>
        <taxon>Pentapetalae</taxon>
        <taxon>rosids</taxon>
        <taxon>fabids</taxon>
        <taxon>Rosales</taxon>
        <taxon>Cannabaceae</taxon>
        <taxon>Cannabis</taxon>
    </lineage>
</organism>
<protein>
    <submittedName>
        <fullName evidence="2">Uncharacterized protein</fullName>
    </submittedName>
</protein>
<feature type="region of interest" description="Disordered" evidence="1">
    <location>
        <begin position="40"/>
        <end position="61"/>
    </location>
</feature>
<reference evidence="2" key="1">
    <citation type="submission" date="2018-11" db="EMBL/GenBank/DDBJ databases">
        <authorList>
            <person name="Grassa J C."/>
        </authorList>
    </citation>
    <scope>NUCLEOTIDE SEQUENCE [LARGE SCALE GENOMIC DNA]</scope>
</reference>